<comment type="function">
    <text evidence="4">Acts as a negative regulator of abscisic acid (ABA) response.</text>
</comment>
<keyword evidence="3 4" id="KW-0539">Nucleus</keyword>
<keyword evidence="8" id="KW-1185">Reference proteome</keyword>
<dbReference type="PANTHER" id="PTHR31413">
    <property type="entry name" value="AFP HOMOLOG 2"/>
    <property type="match status" value="1"/>
</dbReference>
<feature type="region of interest" description="Disordered" evidence="6">
    <location>
        <begin position="94"/>
        <end position="119"/>
    </location>
</feature>
<evidence type="ECO:0000256" key="4">
    <source>
        <dbReference type="RuleBase" id="RU369029"/>
    </source>
</evidence>
<comment type="similarity">
    <text evidence="2 4">Belongs to the Ninja family.</text>
</comment>
<dbReference type="PANTHER" id="PTHR31413:SF46">
    <property type="entry name" value="NINJA-FAMILY PROTEIN AFP1"/>
    <property type="match status" value="1"/>
</dbReference>
<feature type="non-terminal residue" evidence="7">
    <location>
        <position position="119"/>
    </location>
</feature>
<name>A0A392QFY0_9FABA</name>
<organism evidence="7 8">
    <name type="scientific">Trifolium medium</name>
    <dbReference type="NCBI Taxonomy" id="97028"/>
    <lineage>
        <taxon>Eukaryota</taxon>
        <taxon>Viridiplantae</taxon>
        <taxon>Streptophyta</taxon>
        <taxon>Embryophyta</taxon>
        <taxon>Tracheophyta</taxon>
        <taxon>Spermatophyta</taxon>
        <taxon>Magnoliopsida</taxon>
        <taxon>eudicotyledons</taxon>
        <taxon>Gunneridae</taxon>
        <taxon>Pentapetalae</taxon>
        <taxon>rosids</taxon>
        <taxon>fabids</taxon>
        <taxon>Fabales</taxon>
        <taxon>Fabaceae</taxon>
        <taxon>Papilionoideae</taxon>
        <taxon>50 kb inversion clade</taxon>
        <taxon>NPAAA clade</taxon>
        <taxon>Hologalegina</taxon>
        <taxon>IRL clade</taxon>
        <taxon>Trifolieae</taxon>
        <taxon>Trifolium</taxon>
    </lineage>
</organism>
<feature type="compositionally biased region" description="Low complexity" evidence="6">
    <location>
        <begin position="96"/>
        <end position="119"/>
    </location>
</feature>
<dbReference type="GO" id="GO:0007165">
    <property type="term" value="P:signal transduction"/>
    <property type="evidence" value="ECO:0007669"/>
    <property type="project" value="InterPro"/>
</dbReference>
<dbReference type="AlphaFoldDB" id="A0A392QFY0"/>
<evidence type="ECO:0000313" key="7">
    <source>
        <dbReference type="EMBL" id="MCI22787.1"/>
    </source>
</evidence>
<dbReference type="GO" id="GO:0045892">
    <property type="term" value="P:negative regulation of DNA-templated transcription"/>
    <property type="evidence" value="ECO:0007669"/>
    <property type="project" value="TreeGrafter"/>
</dbReference>
<dbReference type="InterPro" id="IPR031307">
    <property type="entry name" value="Ninja_fam"/>
</dbReference>
<protein>
    <recommendedName>
        <fullName evidence="4">Ninja-family protein</fullName>
    </recommendedName>
    <alternativeName>
        <fullName evidence="4">ABI-binding protein</fullName>
    </alternativeName>
</protein>
<evidence type="ECO:0000256" key="5">
    <source>
        <dbReference type="SAM" id="Coils"/>
    </source>
</evidence>
<evidence type="ECO:0000256" key="1">
    <source>
        <dbReference type="ARBA" id="ARBA00004123"/>
    </source>
</evidence>
<accession>A0A392QFY0</accession>
<sequence length="119" mass="12907">LPTETEEEWRKRKELQTLRRLEAKRRRSEKQRVSKSEKDSFAVTTGGCLEEIDGGGVTMGLNRSTVGAPIGLPNWAMATKQVVGIGFQGLFAQPTSQGSVDSQGGSSSSLSEMDSKSFL</sequence>
<proteinExistence type="inferred from homology"/>
<dbReference type="InterPro" id="IPR032310">
    <property type="entry name" value="NLS_NINJA_AFP-like"/>
</dbReference>
<dbReference type="Pfam" id="PF16136">
    <property type="entry name" value="NLS_NINJA_AFP"/>
    <property type="match status" value="1"/>
</dbReference>
<feature type="non-terminal residue" evidence="7">
    <location>
        <position position="1"/>
    </location>
</feature>
<evidence type="ECO:0000256" key="2">
    <source>
        <dbReference type="ARBA" id="ARBA00006081"/>
    </source>
</evidence>
<evidence type="ECO:0000313" key="8">
    <source>
        <dbReference type="Proteomes" id="UP000265520"/>
    </source>
</evidence>
<dbReference type="GO" id="GO:0005634">
    <property type="term" value="C:nucleus"/>
    <property type="evidence" value="ECO:0007669"/>
    <property type="project" value="UniProtKB-SubCell"/>
</dbReference>
<dbReference type="GO" id="GO:0009737">
    <property type="term" value="P:response to abscisic acid"/>
    <property type="evidence" value="ECO:0007669"/>
    <property type="project" value="TreeGrafter"/>
</dbReference>
<feature type="coiled-coil region" evidence="5">
    <location>
        <begin position="11"/>
        <end position="38"/>
    </location>
</feature>
<dbReference type="Proteomes" id="UP000265520">
    <property type="component" value="Unassembled WGS sequence"/>
</dbReference>
<keyword evidence="5" id="KW-0175">Coiled coil</keyword>
<comment type="subcellular location">
    <subcellularLocation>
        <location evidence="1 4">Nucleus</location>
    </subcellularLocation>
</comment>
<dbReference type="EMBL" id="LXQA010132361">
    <property type="protein sequence ID" value="MCI22787.1"/>
    <property type="molecule type" value="Genomic_DNA"/>
</dbReference>
<evidence type="ECO:0000256" key="6">
    <source>
        <dbReference type="SAM" id="MobiDB-lite"/>
    </source>
</evidence>
<reference evidence="7 8" key="1">
    <citation type="journal article" date="2018" name="Front. Plant Sci.">
        <title>Red Clover (Trifolium pratense) and Zigzag Clover (T. medium) - A Picture of Genomic Similarities and Differences.</title>
        <authorList>
            <person name="Dluhosova J."/>
            <person name="Istvanek J."/>
            <person name="Nedelnik J."/>
            <person name="Repkova J."/>
        </authorList>
    </citation>
    <scope>NUCLEOTIDE SEQUENCE [LARGE SCALE GENOMIC DNA]</scope>
    <source>
        <strain evidence="8">cv. 10/8</strain>
        <tissue evidence="7">Leaf</tissue>
    </source>
</reference>
<comment type="caution">
    <text evidence="7">The sequence shown here is derived from an EMBL/GenBank/DDBJ whole genome shotgun (WGS) entry which is preliminary data.</text>
</comment>
<evidence type="ECO:0000256" key="3">
    <source>
        <dbReference type="ARBA" id="ARBA00023242"/>
    </source>
</evidence>